<dbReference type="EMBL" id="HBIZ01058597">
    <property type="protein sequence ID" value="CAE0784079.1"/>
    <property type="molecule type" value="Transcribed_RNA"/>
</dbReference>
<organism evidence="1">
    <name type="scientific">Chrysotila carterae</name>
    <name type="common">Marine alga</name>
    <name type="synonym">Syracosphaera carterae</name>
    <dbReference type="NCBI Taxonomy" id="13221"/>
    <lineage>
        <taxon>Eukaryota</taxon>
        <taxon>Haptista</taxon>
        <taxon>Haptophyta</taxon>
        <taxon>Prymnesiophyceae</taxon>
        <taxon>Isochrysidales</taxon>
        <taxon>Isochrysidaceae</taxon>
        <taxon>Chrysotila</taxon>
    </lineage>
</organism>
<dbReference type="PANTHER" id="PTHR40131:SF1">
    <property type="entry name" value="C1Q DOMAIN-CONTAINING PROTEIN"/>
    <property type="match status" value="1"/>
</dbReference>
<evidence type="ECO:0000313" key="1">
    <source>
        <dbReference type="EMBL" id="CAE0784079.1"/>
    </source>
</evidence>
<protein>
    <recommendedName>
        <fullName evidence="2">C1q domain-containing protein</fullName>
    </recommendedName>
</protein>
<proteinExistence type="predicted"/>
<dbReference type="PANTHER" id="PTHR40131">
    <property type="entry name" value="C1Q DOMAIN-CONTAINING PROTEIN"/>
    <property type="match status" value="1"/>
</dbReference>
<sequence length="197" mass="21678">MSALHLQESLSALKRKADVEDVNRSLVEVNRELSLRPTLAELNRVVGEQSLIMESLCSEHLLGRWIWKSGKTKGDKHAVPWNVQNINTNPDNFVWERDRAVITCTAPGLYEVTFGFYSRRKPAVQLLVNGEPVLSAVNSATYAVHHSSGRLAAVGPHSAGNVSGLTLIDFLALPPKARVSCTYQGEEGEGFLGLRKM</sequence>
<name>A0A7S4C223_CHRCT</name>
<accession>A0A7S4C223</accession>
<evidence type="ECO:0008006" key="2">
    <source>
        <dbReference type="Google" id="ProtNLM"/>
    </source>
</evidence>
<dbReference type="AlphaFoldDB" id="A0A7S4C223"/>
<gene>
    <name evidence="1" type="ORF">PCAR00345_LOCUS36784</name>
</gene>
<reference evidence="1" key="1">
    <citation type="submission" date="2021-01" db="EMBL/GenBank/DDBJ databases">
        <authorList>
            <person name="Corre E."/>
            <person name="Pelletier E."/>
            <person name="Niang G."/>
            <person name="Scheremetjew M."/>
            <person name="Finn R."/>
            <person name="Kale V."/>
            <person name="Holt S."/>
            <person name="Cochrane G."/>
            <person name="Meng A."/>
            <person name="Brown T."/>
            <person name="Cohen L."/>
        </authorList>
    </citation>
    <scope>NUCLEOTIDE SEQUENCE</scope>
    <source>
        <strain evidence="1">CCMP645</strain>
    </source>
</reference>